<accession>A0A5S4YG45</accession>
<organism evidence="1 2">
    <name type="scientific">Bradyrhizobium hipponense</name>
    <dbReference type="NCBI Taxonomy" id="2605638"/>
    <lineage>
        <taxon>Bacteria</taxon>
        <taxon>Pseudomonadati</taxon>
        <taxon>Pseudomonadota</taxon>
        <taxon>Alphaproteobacteria</taxon>
        <taxon>Hyphomicrobiales</taxon>
        <taxon>Nitrobacteraceae</taxon>
        <taxon>Bradyrhizobium</taxon>
    </lineage>
</organism>
<dbReference type="AlphaFoldDB" id="A0A5S4YG45"/>
<proteinExistence type="predicted"/>
<evidence type="ECO:0000313" key="1">
    <source>
        <dbReference type="EMBL" id="TYO63013.1"/>
    </source>
</evidence>
<protein>
    <submittedName>
        <fullName evidence="1">VOC family protein</fullName>
    </submittedName>
</protein>
<reference evidence="1 2" key="1">
    <citation type="submission" date="2019-08" db="EMBL/GenBank/DDBJ databases">
        <title>Bradyrhizobium hipponensis sp. nov., a rhizobium isolated from a Lupinus angustifolius root nodule in Tunisia.</title>
        <authorList>
            <person name="Off K."/>
            <person name="Rejili M."/>
            <person name="Mars M."/>
            <person name="Brachmann A."/>
            <person name="Marin M."/>
        </authorList>
    </citation>
    <scope>NUCLEOTIDE SEQUENCE [LARGE SCALE GENOMIC DNA]</scope>
    <source>
        <strain evidence="2">aSej3</strain>
    </source>
</reference>
<keyword evidence="2" id="KW-1185">Reference proteome</keyword>
<dbReference type="Proteomes" id="UP000324797">
    <property type="component" value="Unassembled WGS sequence"/>
</dbReference>
<evidence type="ECO:0000313" key="2">
    <source>
        <dbReference type="Proteomes" id="UP000324797"/>
    </source>
</evidence>
<name>A0A5S4YG45_9BRAD</name>
<sequence length="32" mass="3326">MGKGALAPCPPSIRKPRKVVGTLRLAHPCISA</sequence>
<dbReference type="EMBL" id="VSTH01000111">
    <property type="protein sequence ID" value="TYO63013.1"/>
    <property type="molecule type" value="Genomic_DNA"/>
</dbReference>
<feature type="non-terminal residue" evidence="1">
    <location>
        <position position="32"/>
    </location>
</feature>
<comment type="caution">
    <text evidence="1">The sequence shown here is derived from an EMBL/GenBank/DDBJ whole genome shotgun (WGS) entry which is preliminary data.</text>
</comment>
<gene>
    <name evidence="1" type="ORF">FXV83_29870</name>
</gene>